<dbReference type="KEGG" id="jeh:EJN90_09020"/>
<proteinExistence type="predicted"/>
<feature type="chain" id="PRO_5039531475" description="Lipoprotein" evidence="2">
    <location>
        <begin position="19"/>
        <end position="149"/>
    </location>
</feature>
<accession>A0A3Q9BMK1</accession>
<evidence type="ECO:0000313" key="4">
    <source>
        <dbReference type="Proteomes" id="UP000273326"/>
    </source>
</evidence>
<keyword evidence="2" id="KW-0732">Signal</keyword>
<feature type="compositionally biased region" description="Acidic residues" evidence="1">
    <location>
        <begin position="58"/>
        <end position="72"/>
    </location>
</feature>
<feature type="signal peptide" evidence="2">
    <location>
        <begin position="1"/>
        <end position="18"/>
    </location>
</feature>
<dbReference type="OrthoDB" id="2168541at2"/>
<feature type="region of interest" description="Disordered" evidence="1">
    <location>
        <begin position="21"/>
        <end position="78"/>
    </location>
</feature>
<feature type="compositionally biased region" description="Low complexity" evidence="1">
    <location>
        <begin position="37"/>
        <end position="46"/>
    </location>
</feature>
<evidence type="ECO:0000313" key="3">
    <source>
        <dbReference type="EMBL" id="AZP04765.1"/>
    </source>
</evidence>
<dbReference type="EMBL" id="CP034465">
    <property type="protein sequence ID" value="AZP04765.1"/>
    <property type="molecule type" value="Genomic_DNA"/>
</dbReference>
<dbReference type="RefSeq" id="WP_126110486.1">
    <property type="nucleotide sequence ID" value="NZ_CP034465.1"/>
</dbReference>
<evidence type="ECO:0000256" key="2">
    <source>
        <dbReference type="SAM" id="SignalP"/>
    </source>
</evidence>
<dbReference type="PROSITE" id="PS51257">
    <property type="entry name" value="PROKAR_LIPOPROTEIN"/>
    <property type="match status" value="1"/>
</dbReference>
<reference evidence="4" key="1">
    <citation type="submission" date="2018-12" db="EMBL/GenBank/DDBJ databases">
        <title>Complete genome sequencing of Jeotgalibaca sp. H21T32.</title>
        <authorList>
            <person name="Bae J.-W."/>
            <person name="Lee S.-Y."/>
        </authorList>
    </citation>
    <scope>NUCLEOTIDE SEQUENCE [LARGE SCALE GENOMIC DNA]</scope>
    <source>
        <strain evidence="4">H21T32</strain>
    </source>
</reference>
<dbReference type="Proteomes" id="UP000273326">
    <property type="component" value="Chromosome"/>
</dbReference>
<protein>
    <recommendedName>
        <fullName evidence="5">Lipoprotein</fullName>
    </recommendedName>
</protein>
<evidence type="ECO:0000256" key="1">
    <source>
        <dbReference type="SAM" id="MobiDB-lite"/>
    </source>
</evidence>
<sequence>MKKLSLLFIASFTLAACAAENNSDSSEAVESMETIESEVSSAPESVETSEHSSQESETASEDLEGVTEEELANAESVSEYDSYEELVYQDVFNPEQYQGSIVTDNQGKRIFLFSDGQNQIYKTIYIKHDNRLKIIDLQKDDLVYNKIIQ</sequence>
<evidence type="ECO:0008006" key="5">
    <source>
        <dbReference type="Google" id="ProtNLM"/>
    </source>
</evidence>
<keyword evidence="4" id="KW-1185">Reference proteome</keyword>
<dbReference type="AlphaFoldDB" id="A0A3Q9BMK1"/>
<gene>
    <name evidence="3" type="ORF">EJN90_09020</name>
</gene>
<organism evidence="3 4">
    <name type="scientific">Jeotgalibaca ciconiae</name>
    <dbReference type="NCBI Taxonomy" id="2496265"/>
    <lineage>
        <taxon>Bacteria</taxon>
        <taxon>Bacillati</taxon>
        <taxon>Bacillota</taxon>
        <taxon>Bacilli</taxon>
        <taxon>Lactobacillales</taxon>
        <taxon>Carnobacteriaceae</taxon>
        <taxon>Jeotgalibaca</taxon>
    </lineage>
</organism>
<name>A0A3Q9BMK1_9LACT</name>